<proteinExistence type="predicted"/>
<dbReference type="AlphaFoldDB" id="A0AB39QSX4"/>
<evidence type="ECO:0000313" key="2">
    <source>
        <dbReference type="EMBL" id="XDQ45382.1"/>
    </source>
</evidence>
<dbReference type="Pfam" id="PF09346">
    <property type="entry name" value="SMI1_KNR4"/>
    <property type="match status" value="1"/>
</dbReference>
<feature type="domain" description="Knr4/Smi1-like" evidence="1">
    <location>
        <begin position="38"/>
        <end position="182"/>
    </location>
</feature>
<organism evidence="2">
    <name type="scientific">Streptomyces sp. R39</name>
    <dbReference type="NCBI Taxonomy" id="3238631"/>
    <lineage>
        <taxon>Bacteria</taxon>
        <taxon>Bacillati</taxon>
        <taxon>Actinomycetota</taxon>
        <taxon>Actinomycetes</taxon>
        <taxon>Kitasatosporales</taxon>
        <taxon>Streptomycetaceae</taxon>
        <taxon>Streptomyces</taxon>
    </lineage>
</organism>
<dbReference type="SUPFAM" id="SSF160631">
    <property type="entry name" value="SMI1/KNR4-like"/>
    <property type="match status" value="1"/>
</dbReference>
<reference evidence="2" key="1">
    <citation type="submission" date="2024-07" db="EMBL/GenBank/DDBJ databases">
        <authorList>
            <person name="Yu S.T."/>
        </authorList>
    </citation>
    <scope>NUCLEOTIDE SEQUENCE</scope>
    <source>
        <strain evidence="2">R39</strain>
    </source>
</reference>
<sequence length="183" mass="20344">MESWDGDDVRARIREMAAQDPGRERFGADTHRYEVTPALPEAEIRAFEESHGVDLPMEYRSFVAEVGNGPAGPCHGLMPLTVARPEAGEEWAMDDEWEEDRLPGRLAEPFPLTEPLPGRIGEPTDALTRGTLMLAEVGCGSFVRLVLNGPHVGEVWQIDPDWGGFIPASPGFRTWYTDWLESP</sequence>
<dbReference type="RefSeq" id="WP_369224156.1">
    <property type="nucleotide sequence ID" value="NZ_CP163441.1"/>
</dbReference>
<gene>
    <name evidence="2" type="ORF">AB5J52_25750</name>
</gene>
<evidence type="ECO:0000259" key="1">
    <source>
        <dbReference type="SMART" id="SM00860"/>
    </source>
</evidence>
<dbReference type="InterPro" id="IPR037883">
    <property type="entry name" value="Knr4/Smi1-like_sf"/>
</dbReference>
<protein>
    <submittedName>
        <fullName evidence="2">SMI1/KNR4 family protein</fullName>
    </submittedName>
</protein>
<dbReference type="InterPro" id="IPR018958">
    <property type="entry name" value="Knr4/Smi1-like_dom"/>
</dbReference>
<dbReference type="EMBL" id="CP163441">
    <property type="protein sequence ID" value="XDQ45382.1"/>
    <property type="molecule type" value="Genomic_DNA"/>
</dbReference>
<accession>A0AB39QSX4</accession>
<dbReference type="SMART" id="SM00860">
    <property type="entry name" value="SMI1_KNR4"/>
    <property type="match status" value="1"/>
</dbReference>
<name>A0AB39QSX4_9ACTN</name>